<evidence type="ECO:0000259" key="8">
    <source>
        <dbReference type="Pfam" id="PF14322"/>
    </source>
</evidence>
<evidence type="ECO:0000256" key="6">
    <source>
        <dbReference type="SAM" id="SignalP"/>
    </source>
</evidence>
<evidence type="ECO:0000256" key="1">
    <source>
        <dbReference type="ARBA" id="ARBA00004442"/>
    </source>
</evidence>
<feature type="signal peptide" evidence="6">
    <location>
        <begin position="1"/>
        <end position="21"/>
    </location>
</feature>
<dbReference type="EMBL" id="FNDW01000013">
    <property type="protein sequence ID" value="SDI77771.1"/>
    <property type="molecule type" value="Genomic_DNA"/>
</dbReference>
<dbReference type="InterPro" id="IPR033985">
    <property type="entry name" value="SusD-like_N"/>
</dbReference>
<evidence type="ECO:0000256" key="5">
    <source>
        <dbReference type="ARBA" id="ARBA00023237"/>
    </source>
</evidence>
<evidence type="ECO:0000313" key="10">
    <source>
        <dbReference type="Proteomes" id="UP000198869"/>
    </source>
</evidence>
<dbReference type="Gene3D" id="1.25.40.390">
    <property type="match status" value="1"/>
</dbReference>
<gene>
    <name evidence="9" type="ORF">SAMN05421846_11378</name>
</gene>
<keyword evidence="10" id="KW-1185">Reference proteome</keyword>
<dbReference type="STRING" id="311334.SAMN05421846_11378"/>
<reference evidence="10" key="1">
    <citation type="submission" date="2016-10" db="EMBL/GenBank/DDBJ databases">
        <authorList>
            <person name="Varghese N."/>
            <person name="Submissions S."/>
        </authorList>
    </citation>
    <scope>NUCLEOTIDE SEQUENCE [LARGE SCALE GENOMIC DNA]</scope>
    <source>
        <strain evidence="10">DSM 17071</strain>
    </source>
</reference>
<proteinExistence type="inferred from homology"/>
<sequence length="492" mass="53658">MKNRYITLLMAGTLMFSVSCSNDFLEVAPTENISTADLALYNNDEGAKSFVTSAYAQLLEWDTSSFAWIGMTSITSDEADKGSDPGDAGSDKNLMDALTFDSSSGSVSDVFKGNYEGINKCNQALKYLPLLDNASQALRDRLIAETKFLRAYYYFNLVRCFGGVPIVDHVPDPASEADNVTLLTRKSATEVYAQIEKDLKDAIAGLPAKSAYGTSDIGRASKGAALGLMTKVALYQKKWADVITYGTQISGYSLTPSYSDIFKISGENNQESLFEIQSIGGPSGSTNLTSPGIKQYSQVQAPRGAGGWGWGFNTPSNTLLNAYETGDLRKDATIMFRGQTLYDGVILPSTVSNPMYNYKAYSPSFSGNDFASQNLRVIRYADVLLMLAEAYNEQGNTAQAITLVNQIRTRAGLGNTGASSQSDVRLAIWKERRFELAMEHDRWFDLIRTGQAQSAMAADGKTFVVGKHEVFPLPSSFMLQAAKYSQQNPGYN</sequence>
<dbReference type="InterPro" id="IPR011990">
    <property type="entry name" value="TPR-like_helical_dom_sf"/>
</dbReference>
<dbReference type="AlphaFoldDB" id="A0A1G8NBX3"/>
<keyword evidence="3 6" id="KW-0732">Signal</keyword>
<keyword evidence="4" id="KW-0472">Membrane</keyword>
<feature type="domain" description="RagB/SusD" evidence="7">
    <location>
        <begin position="271"/>
        <end position="455"/>
    </location>
</feature>
<comment type="similarity">
    <text evidence="2">Belongs to the SusD family.</text>
</comment>
<accession>A0A1G8NBX3</accession>
<comment type="subcellular location">
    <subcellularLocation>
        <location evidence="1">Cell outer membrane</location>
    </subcellularLocation>
</comment>
<dbReference type="SUPFAM" id="SSF48452">
    <property type="entry name" value="TPR-like"/>
    <property type="match status" value="1"/>
</dbReference>
<protein>
    <submittedName>
        <fullName evidence="9">Starch-binding associating with outer membrane</fullName>
    </submittedName>
</protein>
<dbReference type="CDD" id="cd08977">
    <property type="entry name" value="SusD"/>
    <property type="match status" value="1"/>
</dbReference>
<keyword evidence="5" id="KW-0998">Cell outer membrane</keyword>
<feature type="domain" description="SusD-like N-terminal" evidence="8">
    <location>
        <begin position="103"/>
        <end position="234"/>
    </location>
</feature>
<dbReference type="Pfam" id="PF14322">
    <property type="entry name" value="SusD-like_3"/>
    <property type="match status" value="1"/>
</dbReference>
<dbReference type="Pfam" id="PF07980">
    <property type="entry name" value="SusD_RagB"/>
    <property type="match status" value="1"/>
</dbReference>
<feature type="chain" id="PRO_5011758685" evidence="6">
    <location>
        <begin position="22"/>
        <end position="492"/>
    </location>
</feature>
<dbReference type="PROSITE" id="PS51257">
    <property type="entry name" value="PROKAR_LIPOPROTEIN"/>
    <property type="match status" value="1"/>
</dbReference>
<dbReference type="GO" id="GO:0009279">
    <property type="term" value="C:cell outer membrane"/>
    <property type="evidence" value="ECO:0007669"/>
    <property type="project" value="UniProtKB-SubCell"/>
</dbReference>
<evidence type="ECO:0000313" key="9">
    <source>
        <dbReference type="EMBL" id="SDI77771.1"/>
    </source>
</evidence>
<dbReference type="RefSeq" id="WP_089861008.1">
    <property type="nucleotide sequence ID" value="NZ_FNDW01000013.1"/>
</dbReference>
<dbReference type="OrthoDB" id="5694214at2"/>
<dbReference type="Proteomes" id="UP000198869">
    <property type="component" value="Unassembled WGS sequence"/>
</dbReference>
<evidence type="ECO:0000256" key="4">
    <source>
        <dbReference type="ARBA" id="ARBA00023136"/>
    </source>
</evidence>
<evidence type="ECO:0000256" key="2">
    <source>
        <dbReference type="ARBA" id="ARBA00006275"/>
    </source>
</evidence>
<organism evidence="9 10">
    <name type="scientific">Chryseobacterium taeanense</name>
    <dbReference type="NCBI Taxonomy" id="311334"/>
    <lineage>
        <taxon>Bacteria</taxon>
        <taxon>Pseudomonadati</taxon>
        <taxon>Bacteroidota</taxon>
        <taxon>Flavobacteriia</taxon>
        <taxon>Flavobacteriales</taxon>
        <taxon>Weeksellaceae</taxon>
        <taxon>Chryseobacterium group</taxon>
        <taxon>Chryseobacterium</taxon>
    </lineage>
</organism>
<dbReference type="InterPro" id="IPR012944">
    <property type="entry name" value="SusD_RagB_dom"/>
</dbReference>
<evidence type="ECO:0000259" key="7">
    <source>
        <dbReference type="Pfam" id="PF07980"/>
    </source>
</evidence>
<name>A0A1G8NBX3_9FLAO</name>
<evidence type="ECO:0000256" key="3">
    <source>
        <dbReference type="ARBA" id="ARBA00022729"/>
    </source>
</evidence>